<dbReference type="SFLD" id="SFLDF00274">
    <property type="entry name" value="ribosomal_protein_S12_methylth"/>
    <property type="match status" value="1"/>
</dbReference>
<evidence type="ECO:0000313" key="13">
    <source>
        <dbReference type="Proteomes" id="UP000593591"/>
    </source>
</evidence>
<dbReference type="HAMAP" id="MF_01865">
    <property type="entry name" value="MTTase_RimO"/>
    <property type="match status" value="1"/>
</dbReference>
<dbReference type="PROSITE" id="PS50926">
    <property type="entry name" value="TRAM"/>
    <property type="match status" value="1"/>
</dbReference>
<keyword evidence="5 8" id="KW-0479">Metal-binding</keyword>
<dbReference type="KEGG" id="trc:DYE49_00460"/>
<dbReference type="PROSITE" id="PS51449">
    <property type="entry name" value="MTTASE_N"/>
    <property type="match status" value="1"/>
</dbReference>
<evidence type="ECO:0000256" key="3">
    <source>
        <dbReference type="ARBA" id="ARBA00022679"/>
    </source>
</evidence>
<dbReference type="EMBL" id="CP031517">
    <property type="protein sequence ID" value="QOS39006.1"/>
    <property type="molecule type" value="Genomic_DNA"/>
</dbReference>
<dbReference type="FunFam" id="3.80.30.20:FF:000001">
    <property type="entry name" value="tRNA-2-methylthio-N(6)-dimethylallyladenosine synthase 2"/>
    <property type="match status" value="1"/>
</dbReference>
<dbReference type="Gene3D" id="3.80.30.20">
    <property type="entry name" value="tm_1862 like domain"/>
    <property type="match status" value="1"/>
</dbReference>
<dbReference type="PANTHER" id="PTHR43837:SF1">
    <property type="entry name" value="RIBOSOMAL PROTEIN US12 METHYLTHIOTRANSFERASE RIMO"/>
    <property type="match status" value="1"/>
</dbReference>
<feature type="binding site" evidence="8">
    <location>
        <position position="142"/>
    </location>
    <ligand>
        <name>[4Fe-4S] cluster</name>
        <dbReference type="ChEBI" id="CHEBI:49883"/>
        <label>2</label>
        <note>4Fe-4S-S-AdoMet</note>
    </ligand>
</feature>
<reference evidence="12 13" key="1">
    <citation type="submission" date="2018-08" db="EMBL/GenBank/DDBJ databases">
        <title>The first complete genome of Treponema rectale (CHPAT), a commensal spirochete of the bovine rectum.</title>
        <authorList>
            <person name="Staton G.J."/>
            <person name="Clegg S.R."/>
            <person name="Carter S.D."/>
            <person name="Radford A.D."/>
            <person name="Darby A."/>
            <person name="Hall N."/>
            <person name="Birtles R.J."/>
            <person name="Evans N.J."/>
        </authorList>
    </citation>
    <scope>NUCLEOTIDE SEQUENCE [LARGE SCALE GENOMIC DNA]</scope>
    <source>
        <strain evidence="12 13">CHPA</strain>
    </source>
</reference>
<organism evidence="12 13">
    <name type="scientific">Treponema rectale</name>
    <dbReference type="NCBI Taxonomy" id="744512"/>
    <lineage>
        <taxon>Bacteria</taxon>
        <taxon>Pseudomonadati</taxon>
        <taxon>Spirochaetota</taxon>
        <taxon>Spirochaetia</taxon>
        <taxon>Spirochaetales</taxon>
        <taxon>Treponemataceae</taxon>
        <taxon>Treponema</taxon>
    </lineage>
</organism>
<dbReference type="GO" id="GO:0006400">
    <property type="term" value="P:tRNA modification"/>
    <property type="evidence" value="ECO:0007669"/>
    <property type="project" value="InterPro"/>
</dbReference>
<dbReference type="SFLD" id="SFLDG01061">
    <property type="entry name" value="methylthiotransferase"/>
    <property type="match status" value="1"/>
</dbReference>
<dbReference type="InterPro" id="IPR020612">
    <property type="entry name" value="Methylthiotransferase_CS"/>
</dbReference>
<keyword evidence="12" id="KW-0689">Ribosomal protein</keyword>
<gene>
    <name evidence="8 12" type="primary">rimO</name>
    <name evidence="12" type="ORF">DYE49_00460</name>
</gene>
<proteinExistence type="inferred from homology"/>
<feature type="domain" description="Radical SAM core" evidence="11">
    <location>
        <begin position="128"/>
        <end position="357"/>
    </location>
</feature>
<accession>A0A7M1XHU8</accession>
<evidence type="ECO:0000256" key="5">
    <source>
        <dbReference type="ARBA" id="ARBA00022723"/>
    </source>
</evidence>
<dbReference type="GO" id="GO:0046872">
    <property type="term" value="F:metal ion binding"/>
    <property type="evidence" value="ECO:0007669"/>
    <property type="project" value="UniProtKB-KW"/>
</dbReference>
<evidence type="ECO:0000256" key="8">
    <source>
        <dbReference type="HAMAP-Rule" id="MF_01865"/>
    </source>
</evidence>
<comment type="catalytic activity">
    <reaction evidence="8">
        <text>L-aspartate(89)-[ribosomal protein uS12]-hydrogen + (sulfur carrier)-SH + AH2 + 2 S-adenosyl-L-methionine = 3-methylsulfanyl-L-aspartate(89)-[ribosomal protein uS12]-hydrogen + (sulfur carrier)-H + 5'-deoxyadenosine + L-methionine + A + S-adenosyl-L-homocysteine + 2 H(+)</text>
        <dbReference type="Rhea" id="RHEA:37087"/>
        <dbReference type="Rhea" id="RHEA-COMP:10460"/>
        <dbReference type="Rhea" id="RHEA-COMP:10461"/>
        <dbReference type="Rhea" id="RHEA-COMP:14737"/>
        <dbReference type="Rhea" id="RHEA-COMP:14739"/>
        <dbReference type="ChEBI" id="CHEBI:13193"/>
        <dbReference type="ChEBI" id="CHEBI:15378"/>
        <dbReference type="ChEBI" id="CHEBI:17319"/>
        <dbReference type="ChEBI" id="CHEBI:17499"/>
        <dbReference type="ChEBI" id="CHEBI:29917"/>
        <dbReference type="ChEBI" id="CHEBI:29961"/>
        <dbReference type="ChEBI" id="CHEBI:57844"/>
        <dbReference type="ChEBI" id="CHEBI:57856"/>
        <dbReference type="ChEBI" id="CHEBI:59789"/>
        <dbReference type="ChEBI" id="CHEBI:64428"/>
        <dbReference type="ChEBI" id="CHEBI:73599"/>
        <dbReference type="EC" id="2.8.4.4"/>
    </reaction>
</comment>
<evidence type="ECO:0000313" key="12">
    <source>
        <dbReference type="EMBL" id="QOS39006.1"/>
    </source>
</evidence>
<evidence type="ECO:0000256" key="4">
    <source>
        <dbReference type="ARBA" id="ARBA00022691"/>
    </source>
</evidence>
<keyword evidence="6 8" id="KW-0408">Iron</keyword>
<dbReference type="PROSITE" id="PS51918">
    <property type="entry name" value="RADICAL_SAM"/>
    <property type="match status" value="1"/>
</dbReference>
<feature type="domain" description="MTTase N-terminal" evidence="10">
    <location>
        <begin position="1"/>
        <end position="112"/>
    </location>
</feature>
<keyword evidence="4 8" id="KW-0949">S-adenosyl-L-methionine</keyword>
<dbReference type="Pfam" id="PF04055">
    <property type="entry name" value="Radical_SAM"/>
    <property type="match status" value="1"/>
</dbReference>
<comment type="cofactor">
    <cofactor evidence="8">
        <name>[4Fe-4S] cluster</name>
        <dbReference type="ChEBI" id="CHEBI:49883"/>
    </cofactor>
    <text evidence="8">Binds 2 [4Fe-4S] clusters. One cluster is coordinated with 3 cysteines and an exchangeable S-adenosyl-L-methionine.</text>
</comment>
<dbReference type="NCBIfam" id="TIGR01125">
    <property type="entry name" value="30S ribosomal protein S12 methylthiotransferase RimO"/>
    <property type="match status" value="1"/>
</dbReference>
<evidence type="ECO:0000259" key="10">
    <source>
        <dbReference type="PROSITE" id="PS51449"/>
    </source>
</evidence>
<dbReference type="GO" id="GO:0051539">
    <property type="term" value="F:4 iron, 4 sulfur cluster binding"/>
    <property type="evidence" value="ECO:0007669"/>
    <property type="project" value="UniProtKB-UniRule"/>
</dbReference>
<dbReference type="GO" id="GO:0005840">
    <property type="term" value="C:ribosome"/>
    <property type="evidence" value="ECO:0007669"/>
    <property type="project" value="UniProtKB-KW"/>
</dbReference>
<dbReference type="NCBIfam" id="TIGR00089">
    <property type="entry name" value="MiaB/RimO family radical SAM methylthiotransferase"/>
    <property type="match status" value="1"/>
</dbReference>
<dbReference type="Proteomes" id="UP000593591">
    <property type="component" value="Chromosome"/>
</dbReference>
<dbReference type="GO" id="GO:0103039">
    <property type="term" value="F:protein methylthiotransferase activity"/>
    <property type="evidence" value="ECO:0007669"/>
    <property type="project" value="UniProtKB-EC"/>
</dbReference>
<dbReference type="InterPro" id="IPR038135">
    <property type="entry name" value="Methylthiotransferase_N_sf"/>
</dbReference>
<protein>
    <recommendedName>
        <fullName evidence="8">Ribosomal protein uS12 methylthiotransferase RimO</fullName>
        <shortName evidence="8">uS12 MTTase</shortName>
        <shortName evidence="8">uS12 methylthiotransferase</shortName>
        <ecNumber evidence="8">2.8.4.4</ecNumber>
    </recommendedName>
    <alternativeName>
        <fullName evidence="8">Ribosomal protein uS12 (aspartate-C(3))-methylthiotransferase</fullName>
    </alternativeName>
    <alternativeName>
        <fullName evidence="8">Ribosome maturation factor RimO</fullName>
    </alternativeName>
</protein>
<dbReference type="SFLD" id="SFLDG01082">
    <property type="entry name" value="B12-binding_domain_containing"/>
    <property type="match status" value="1"/>
</dbReference>
<evidence type="ECO:0000259" key="11">
    <source>
        <dbReference type="PROSITE" id="PS51918"/>
    </source>
</evidence>
<keyword evidence="3 8" id="KW-0808">Transferase</keyword>
<evidence type="ECO:0000256" key="1">
    <source>
        <dbReference type="ARBA" id="ARBA00022485"/>
    </source>
</evidence>
<evidence type="ECO:0000256" key="2">
    <source>
        <dbReference type="ARBA" id="ARBA00022490"/>
    </source>
</evidence>
<dbReference type="GO" id="GO:0035599">
    <property type="term" value="F:aspartic acid methylthiotransferase activity"/>
    <property type="evidence" value="ECO:0007669"/>
    <property type="project" value="TreeGrafter"/>
</dbReference>
<dbReference type="AlphaFoldDB" id="A0A7M1XHU8"/>
<feature type="domain" description="TRAM" evidence="9">
    <location>
        <begin position="360"/>
        <end position="429"/>
    </location>
</feature>
<feature type="binding site" evidence="8">
    <location>
        <position position="75"/>
    </location>
    <ligand>
        <name>[4Fe-4S] cluster</name>
        <dbReference type="ChEBI" id="CHEBI:49883"/>
        <label>1</label>
    </ligand>
</feature>
<comment type="subcellular location">
    <subcellularLocation>
        <location evidence="8">Cytoplasm</location>
    </subcellularLocation>
</comment>
<keyword evidence="1 8" id="KW-0004">4Fe-4S</keyword>
<keyword evidence="12" id="KW-0687">Ribonucleoprotein</keyword>
<dbReference type="Gene3D" id="3.40.50.12160">
    <property type="entry name" value="Methylthiotransferase, N-terminal domain"/>
    <property type="match status" value="1"/>
</dbReference>
<evidence type="ECO:0000256" key="7">
    <source>
        <dbReference type="ARBA" id="ARBA00023014"/>
    </source>
</evidence>
<dbReference type="SFLD" id="SFLDS00029">
    <property type="entry name" value="Radical_SAM"/>
    <property type="match status" value="1"/>
</dbReference>
<name>A0A7M1XHU8_9SPIR</name>
<dbReference type="InterPro" id="IPR005839">
    <property type="entry name" value="Methylthiotransferase"/>
</dbReference>
<dbReference type="InterPro" id="IPR007197">
    <property type="entry name" value="rSAM"/>
</dbReference>
<feature type="binding site" evidence="8">
    <location>
        <position position="149"/>
    </location>
    <ligand>
        <name>[4Fe-4S] cluster</name>
        <dbReference type="ChEBI" id="CHEBI:49883"/>
        <label>2</label>
        <note>4Fe-4S-S-AdoMet</note>
    </ligand>
</feature>
<dbReference type="Gene3D" id="2.40.50.140">
    <property type="entry name" value="Nucleic acid-binding proteins"/>
    <property type="match status" value="1"/>
</dbReference>
<dbReference type="InterPro" id="IPR013848">
    <property type="entry name" value="Methylthiotransferase_N"/>
</dbReference>
<comment type="similarity">
    <text evidence="8">Belongs to the methylthiotransferase family. RimO subfamily.</text>
</comment>
<dbReference type="Pfam" id="PF00919">
    <property type="entry name" value="UPF0004"/>
    <property type="match status" value="1"/>
</dbReference>
<keyword evidence="2 8" id="KW-0963">Cytoplasm</keyword>
<feature type="binding site" evidence="8">
    <location>
        <position position="146"/>
    </location>
    <ligand>
        <name>[4Fe-4S] cluster</name>
        <dbReference type="ChEBI" id="CHEBI:49883"/>
        <label>2</label>
        <note>4Fe-4S-S-AdoMet</note>
    </ligand>
</feature>
<feature type="binding site" evidence="8">
    <location>
        <position position="10"/>
    </location>
    <ligand>
        <name>[4Fe-4S] cluster</name>
        <dbReference type="ChEBI" id="CHEBI:49883"/>
        <label>1</label>
    </ligand>
</feature>
<dbReference type="CDD" id="cd01335">
    <property type="entry name" value="Radical_SAM"/>
    <property type="match status" value="1"/>
</dbReference>
<dbReference type="InterPro" id="IPR012340">
    <property type="entry name" value="NA-bd_OB-fold"/>
</dbReference>
<comment type="function">
    <text evidence="8">Catalyzes the methylthiolation of an aspartic acid residue of ribosomal protein uS12.</text>
</comment>
<dbReference type="InterPro" id="IPR058240">
    <property type="entry name" value="rSAM_sf"/>
</dbReference>
<evidence type="ECO:0000256" key="6">
    <source>
        <dbReference type="ARBA" id="ARBA00023004"/>
    </source>
</evidence>
<dbReference type="GO" id="GO:0005829">
    <property type="term" value="C:cytosol"/>
    <property type="evidence" value="ECO:0007669"/>
    <property type="project" value="TreeGrafter"/>
</dbReference>
<dbReference type="SMART" id="SM00729">
    <property type="entry name" value="Elp3"/>
    <property type="match status" value="1"/>
</dbReference>
<dbReference type="InterPro" id="IPR002792">
    <property type="entry name" value="TRAM_dom"/>
</dbReference>
<dbReference type="PANTHER" id="PTHR43837">
    <property type="entry name" value="RIBOSOMAL PROTEIN S12 METHYLTHIOTRANSFERASE RIMO"/>
    <property type="match status" value="1"/>
</dbReference>
<dbReference type="InterPro" id="IPR023404">
    <property type="entry name" value="rSAM_horseshoe"/>
</dbReference>
<dbReference type="PROSITE" id="PS01278">
    <property type="entry name" value="MTTASE_RADICAL"/>
    <property type="match status" value="1"/>
</dbReference>
<keyword evidence="7 8" id="KW-0411">Iron-sulfur</keyword>
<dbReference type="InterPro" id="IPR006638">
    <property type="entry name" value="Elp3/MiaA/NifB-like_rSAM"/>
</dbReference>
<feature type="binding site" evidence="8">
    <location>
        <position position="46"/>
    </location>
    <ligand>
        <name>[4Fe-4S] cluster</name>
        <dbReference type="ChEBI" id="CHEBI:49883"/>
        <label>1</label>
    </ligand>
</feature>
<sequence>MNIGIVSLGCAKNQVDLEEILAYLKRNGFETVSDPELADMIIINTCGFIDAAKKESIDAILDMIQYEKPVIVTGCLATRYLEDLKKEIPEVALWIPIEEYKNFGKLFQPLVKDRILTGEINPTKRLFISPEREAYLRISDGCNNFCTFCAIPHIRGRFKSVEFETLKKELDMMDESNIRALTVISQDTSMYGKDLENMNLTTLTKEIIKHKNFDFVKLMYLYPDEVEEDLIDLFASDSNLTPYFDLPVQHFADHVLKRMGRRGSEQDIIDLIARFRKKVPEAILRTTIMVGFPGETEEDFQECLKQIREVKFDHLGCFMFCPEEGTPAALFKEQVPEEVKLARYNAIMKEQKKVSYQLNKKRIGKTYKCLVTKYNEEDFTYDCICNLYAPDDIDGKMRLYSKMEIKPGDLVEAKVVNALVYDLDAEVTKIIRKA</sequence>
<dbReference type="EC" id="2.8.4.4" evidence="8"/>
<evidence type="ECO:0000259" key="9">
    <source>
        <dbReference type="PROSITE" id="PS50926"/>
    </source>
</evidence>
<dbReference type="InterPro" id="IPR005840">
    <property type="entry name" value="Ribosomal_uS12_MeSTrfase_RimO"/>
</dbReference>
<dbReference type="SUPFAM" id="SSF102114">
    <property type="entry name" value="Radical SAM enzymes"/>
    <property type="match status" value="1"/>
</dbReference>